<dbReference type="AlphaFoldDB" id="A0A366IFL7"/>
<evidence type="ECO:0000313" key="2">
    <source>
        <dbReference type="Proteomes" id="UP000253490"/>
    </source>
</evidence>
<sequence>MEKNIARKLWFFGAICFIIAGIVGEKTEFIVLGCAYICIGSSIKKKTIDKDEAQR</sequence>
<proteinExistence type="predicted"/>
<evidence type="ECO:0000313" key="1">
    <source>
        <dbReference type="EMBL" id="RBP68867.1"/>
    </source>
</evidence>
<dbReference type="RefSeq" id="WP_170128132.1">
    <property type="nucleotide sequence ID" value="NZ_QNRX01000002.1"/>
</dbReference>
<organism evidence="1 2">
    <name type="scientific">Alkalibaculum bacchi</name>
    <dbReference type="NCBI Taxonomy" id="645887"/>
    <lineage>
        <taxon>Bacteria</taxon>
        <taxon>Bacillati</taxon>
        <taxon>Bacillota</taxon>
        <taxon>Clostridia</taxon>
        <taxon>Eubacteriales</taxon>
        <taxon>Eubacteriaceae</taxon>
        <taxon>Alkalibaculum</taxon>
    </lineage>
</organism>
<name>A0A366IFL7_9FIRM</name>
<comment type="caution">
    <text evidence="1">The sequence shown here is derived from an EMBL/GenBank/DDBJ whole genome shotgun (WGS) entry which is preliminary data.</text>
</comment>
<dbReference type="EMBL" id="QNRX01000002">
    <property type="protein sequence ID" value="RBP68867.1"/>
    <property type="molecule type" value="Genomic_DNA"/>
</dbReference>
<dbReference type="Proteomes" id="UP000253490">
    <property type="component" value="Unassembled WGS sequence"/>
</dbReference>
<keyword evidence="2" id="KW-1185">Reference proteome</keyword>
<gene>
    <name evidence="1" type="ORF">DES36_1025</name>
</gene>
<reference evidence="1 2" key="1">
    <citation type="submission" date="2018-06" db="EMBL/GenBank/DDBJ databases">
        <title>Genomic Encyclopedia of Type Strains, Phase IV (KMG-IV): sequencing the most valuable type-strain genomes for metagenomic binning, comparative biology and taxonomic classification.</title>
        <authorList>
            <person name="Goeker M."/>
        </authorList>
    </citation>
    <scope>NUCLEOTIDE SEQUENCE [LARGE SCALE GENOMIC DNA]</scope>
    <source>
        <strain evidence="1 2">DSM 22112</strain>
    </source>
</reference>
<protein>
    <submittedName>
        <fullName evidence="1">Uncharacterized protein</fullName>
    </submittedName>
</protein>
<accession>A0A366IFL7</accession>